<organism evidence="4 5">
    <name type="scientific">Streptomyces carminius</name>
    <dbReference type="NCBI Taxonomy" id="2665496"/>
    <lineage>
        <taxon>Bacteria</taxon>
        <taxon>Bacillati</taxon>
        <taxon>Actinomycetota</taxon>
        <taxon>Actinomycetes</taxon>
        <taxon>Kitasatosporales</taxon>
        <taxon>Streptomycetaceae</taxon>
        <taxon>Streptomyces</taxon>
    </lineage>
</organism>
<keyword evidence="5" id="KW-1185">Reference proteome</keyword>
<feature type="domain" description="HTH deoR-type" evidence="3">
    <location>
        <begin position="2"/>
        <end position="60"/>
    </location>
</feature>
<proteinExistence type="predicted"/>
<dbReference type="PANTHER" id="PTHR34580:SF1">
    <property type="entry name" value="PROTEIN PAFC"/>
    <property type="match status" value="1"/>
</dbReference>
<dbReference type="InterPro" id="IPR051534">
    <property type="entry name" value="CBASS_pafABC_assoc_protein"/>
</dbReference>
<keyword evidence="2" id="KW-0804">Transcription</keyword>
<accession>A0A2M8LZZ8</accession>
<dbReference type="InterPro" id="IPR057727">
    <property type="entry name" value="WCX_dom"/>
</dbReference>
<dbReference type="Gene3D" id="1.10.10.10">
    <property type="entry name" value="Winged helix-like DNA-binding domain superfamily/Winged helix DNA-binding domain"/>
    <property type="match status" value="1"/>
</dbReference>
<dbReference type="PIRSF" id="PIRSF016838">
    <property type="entry name" value="PafC"/>
    <property type="match status" value="1"/>
</dbReference>
<gene>
    <name evidence="4" type="ORF">CUT44_12735</name>
</gene>
<dbReference type="RefSeq" id="WP_100202074.1">
    <property type="nucleotide sequence ID" value="NZ_PGGW01000040.1"/>
</dbReference>
<comment type="caution">
    <text evidence="4">The sequence shown here is derived from an EMBL/GenBank/DDBJ whole genome shotgun (WGS) entry which is preliminary data.</text>
</comment>
<dbReference type="GO" id="GO:0003700">
    <property type="term" value="F:DNA-binding transcription factor activity"/>
    <property type="evidence" value="ECO:0007669"/>
    <property type="project" value="InterPro"/>
</dbReference>
<sequence>MRADRLVATLLFLQTRGQVTAAEVAAELEVSERTARRDLEALALAGVPVYARRGRGGGWSLVGGARTDLSGLTAAETRALFLLAGPSAVTPELRTALRKLVRALPAPLRPGAEAAAGAAVADGTDWTRAPADPGGPLSAALQRAVLDGVQVRLGYAAPGRPAGERTVHPLGLVAKAGARYLVAGTDRGPRTFRLDRIVSAEPTGEPAVRPEGFDLTALWRTLAGEMEERLSAATVRARAEPAAEPLLRRLFGGLLRVTGRPPDGGPLEIEVDGPAPQAVASRLAGLGSRVEVLAPPEARAHLARLAADLTARYGPPPQDGP</sequence>
<dbReference type="InterPro" id="IPR013196">
    <property type="entry name" value="HTH_11"/>
</dbReference>
<name>A0A2M8LZZ8_9ACTN</name>
<dbReference type="InterPro" id="IPR026881">
    <property type="entry name" value="WYL_dom"/>
</dbReference>
<dbReference type="PROSITE" id="PS52050">
    <property type="entry name" value="WYL"/>
    <property type="match status" value="1"/>
</dbReference>
<dbReference type="InterPro" id="IPR036388">
    <property type="entry name" value="WH-like_DNA-bd_sf"/>
</dbReference>
<dbReference type="AlphaFoldDB" id="A0A2M8LZZ8"/>
<evidence type="ECO:0000256" key="1">
    <source>
        <dbReference type="ARBA" id="ARBA00023015"/>
    </source>
</evidence>
<dbReference type="SUPFAM" id="SSF46785">
    <property type="entry name" value="Winged helix' DNA-binding domain"/>
    <property type="match status" value="1"/>
</dbReference>
<dbReference type="SMART" id="SM00420">
    <property type="entry name" value="HTH_DEOR"/>
    <property type="match status" value="1"/>
</dbReference>
<dbReference type="PROSITE" id="PS51000">
    <property type="entry name" value="HTH_DEOR_2"/>
    <property type="match status" value="1"/>
</dbReference>
<dbReference type="EMBL" id="PGGW01000040">
    <property type="protein sequence ID" value="PJE97533.1"/>
    <property type="molecule type" value="Genomic_DNA"/>
</dbReference>
<dbReference type="InterPro" id="IPR036390">
    <property type="entry name" value="WH_DNA-bd_sf"/>
</dbReference>
<reference evidence="4 5" key="1">
    <citation type="submission" date="2017-11" db="EMBL/GenBank/DDBJ databases">
        <title>Streptomyces carmine sp. nov., a novel actinomycete isolated from Sophora alopecuroides in Xinjiang, China.</title>
        <authorList>
            <person name="Wang Y."/>
            <person name="Luo X."/>
            <person name="Wan C."/>
            <person name="Zhang L."/>
        </authorList>
    </citation>
    <scope>NUCLEOTIDE SEQUENCE [LARGE SCALE GENOMIC DNA]</scope>
    <source>
        <strain evidence="4 5">TRM SA0054</strain>
    </source>
</reference>
<dbReference type="Pfam" id="PF13280">
    <property type="entry name" value="WYL"/>
    <property type="match status" value="1"/>
</dbReference>
<dbReference type="Pfam" id="PF08279">
    <property type="entry name" value="HTH_11"/>
    <property type="match status" value="1"/>
</dbReference>
<protein>
    <submittedName>
        <fullName evidence="4">WYL domain-containing protein</fullName>
    </submittedName>
</protein>
<dbReference type="Proteomes" id="UP000230407">
    <property type="component" value="Unassembled WGS sequence"/>
</dbReference>
<dbReference type="InterPro" id="IPR028349">
    <property type="entry name" value="PafC-like"/>
</dbReference>
<dbReference type="InterPro" id="IPR001034">
    <property type="entry name" value="DeoR_HTH"/>
</dbReference>
<evidence type="ECO:0000259" key="3">
    <source>
        <dbReference type="PROSITE" id="PS51000"/>
    </source>
</evidence>
<keyword evidence="1" id="KW-0805">Transcription regulation</keyword>
<evidence type="ECO:0000313" key="5">
    <source>
        <dbReference type="Proteomes" id="UP000230407"/>
    </source>
</evidence>
<dbReference type="Pfam" id="PF25583">
    <property type="entry name" value="WCX"/>
    <property type="match status" value="1"/>
</dbReference>
<evidence type="ECO:0000313" key="4">
    <source>
        <dbReference type="EMBL" id="PJE97533.1"/>
    </source>
</evidence>
<dbReference type="PANTHER" id="PTHR34580">
    <property type="match status" value="1"/>
</dbReference>
<evidence type="ECO:0000256" key="2">
    <source>
        <dbReference type="ARBA" id="ARBA00023163"/>
    </source>
</evidence>